<dbReference type="Pfam" id="PF00583">
    <property type="entry name" value="Acetyltransf_1"/>
    <property type="match status" value="1"/>
</dbReference>
<dbReference type="STRING" id="29341.RSJ17_07735"/>
<dbReference type="SUPFAM" id="SSF55729">
    <property type="entry name" value="Acyl-CoA N-acyltransferases (Nat)"/>
    <property type="match status" value="1"/>
</dbReference>
<evidence type="ECO:0000256" key="2">
    <source>
        <dbReference type="ARBA" id="ARBA00023315"/>
    </source>
</evidence>
<organism evidence="4 5">
    <name type="scientific">Clostridium argentinense CDC 2741</name>
    <dbReference type="NCBI Taxonomy" id="1418104"/>
    <lineage>
        <taxon>Bacteria</taxon>
        <taxon>Bacillati</taxon>
        <taxon>Bacillota</taxon>
        <taxon>Clostridia</taxon>
        <taxon>Eubacteriales</taxon>
        <taxon>Clostridiaceae</taxon>
        <taxon>Clostridium</taxon>
    </lineage>
</organism>
<dbReference type="Gene3D" id="3.40.630.30">
    <property type="match status" value="1"/>
</dbReference>
<dbReference type="AlphaFoldDB" id="A0A0C1TWD9"/>
<evidence type="ECO:0000313" key="5">
    <source>
        <dbReference type="Proteomes" id="UP000031366"/>
    </source>
</evidence>
<accession>A0A0C1TWD9</accession>
<keyword evidence="1 4" id="KW-0808">Transferase</keyword>
<proteinExistence type="predicted"/>
<keyword evidence="2" id="KW-0012">Acyltransferase</keyword>
<name>A0A0C1TWD9_9CLOT</name>
<dbReference type="InterPro" id="IPR000182">
    <property type="entry name" value="GNAT_dom"/>
</dbReference>
<dbReference type="OrthoDB" id="1904101at2"/>
<gene>
    <name evidence="4" type="ORF">U732_992</name>
</gene>
<dbReference type="Proteomes" id="UP000031366">
    <property type="component" value="Unassembled WGS sequence"/>
</dbReference>
<dbReference type="InterPro" id="IPR051556">
    <property type="entry name" value="N-term/lysine_N-AcTrnsfr"/>
</dbReference>
<dbReference type="CDD" id="cd04301">
    <property type="entry name" value="NAT_SF"/>
    <property type="match status" value="1"/>
</dbReference>
<reference evidence="4 5" key="1">
    <citation type="journal article" date="2015" name="Infect. Genet. Evol.">
        <title>Genomic sequences of six botulinum neurotoxin-producing strains representing three clostridial species illustrate the mobility and diversity of botulinum neurotoxin genes.</title>
        <authorList>
            <person name="Smith T.J."/>
            <person name="Hill K.K."/>
            <person name="Xie G."/>
            <person name="Foley B.T."/>
            <person name="Williamson C.H."/>
            <person name="Foster J.T."/>
            <person name="Johnson S.L."/>
            <person name="Chertkov O."/>
            <person name="Teshima H."/>
            <person name="Gibbons H.S."/>
            <person name="Johnsky L.A."/>
            <person name="Karavis M.A."/>
            <person name="Smith L.A."/>
        </authorList>
    </citation>
    <scope>NUCLEOTIDE SEQUENCE [LARGE SCALE GENOMIC DNA]</scope>
    <source>
        <strain evidence="4 5">CDC 2741</strain>
    </source>
</reference>
<dbReference type="EMBL" id="AYSO01000020">
    <property type="protein sequence ID" value="KIE45009.1"/>
    <property type="molecule type" value="Genomic_DNA"/>
</dbReference>
<dbReference type="GO" id="GO:0016747">
    <property type="term" value="F:acyltransferase activity, transferring groups other than amino-acyl groups"/>
    <property type="evidence" value="ECO:0007669"/>
    <property type="project" value="InterPro"/>
</dbReference>
<evidence type="ECO:0000256" key="1">
    <source>
        <dbReference type="ARBA" id="ARBA00022679"/>
    </source>
</evidence>
<protein>
    <submittedName>
        <fullName evidence="4">Acetyltransferase domain protein</fullName>
    </submittedName>
</protein>
<dbReference type="PROSITE" id="PS51186">
    <property type="entry name" value="GNAT"/>
    <property type="match status" value="1"/>
</dbReference>
<dbReference type="PANTHER" id="PTHR42919">
    <property type="entry name" value="N-ALPHA-ACETYLTRANSFERASE"/>
    <property type="match status" value="1"/>
</dbReference>
<keyword evidence="5" id="KW-1185">Reference proteome</keyword>
<dbReference type="InterPro" id="IPR016181">
    <property type="entry name" value="Acyl_CoA_acyltransferase"/>
</dbReference>
<comment type="caution">
    <text evidence="4">The sequence shown here is derived from an EMBL/GenBank/DDBJ whole genome shotgun (WGS) entry which is preliminary data.</text>
</comment>
<dbReference type="PANTHER" id="PTHR42919:SF8">
    <property type="entry name" value="N-ALPHA-ACETYLTRANSFERASE 50"/>
    <property type="match status" value="1"/>
</dbReference>
<feature type="domain" description="N-acetyltransferase" evidence="3">
    <location>
        <begin position="4"/>
        <end position="200"/>
    </location>
</feature>
<evidence type="ECO:0000313" key="4">
    <source>
        <dbReference type="EMBL" id="KIE45009.1"/>
    </source>
</evidence>
<dbReference type="RefSeq" id="WP_039637184.1">
    <property type="nucleotide sequence ID" value="NZ_AYSO01000020.1"/>
</dbReference>
<sequence length="200" mass="22789">MNSIDIRDAEIKDIKKIASLLYITESNPEVIWGTGSKNEIIERLAYIVKESRNRFSYQHAKVAVVNNEVAGILFAIPHDTMKSIEKKTSKLLMRGQKGFKEKVGYISSIIMLDHLKESEPGELFIANIATHIKYQGRGIGRALMMEAEKMAKEKGLNKISLLVDVNDHKVIHFYTVLGYKVVEESHLGKKIYLRMIKEVQ</sequence>
<evidence type="ECO:0000259" key="3">
    <source>
        <dbReference type="PROSITE" id="PS51186"/>
    </source>
</evidence>